<keyword evidence="4" id="KW-0106">Calcium</keyword>
<feature type="compositionally biased region" description="Basic residues" evidence="5">
    <location>
        <begin position="505"/>
        <end position="518"/>
    </location>
</feature>
<feature type="compositionally biased region" description="Basic and acidic residues" evidence="5">
    <location>
        <begin position="490"/>
        <end position="504"/>
    </location>
</feature>
<evidence type="ECO:0000259" key="7">
    <source>
        <dbReference type="Pfam" id="PF00884"/>
    </source>
</evidence>
<feature type="domain" description="Sulfatase N-terminal" evidence="7">
    <location>
        <begin position="34"/>
        <end position="349"/>
    </location>
</feature>
<evidence type="ECO:0000256" key="6">
    <source>
        <dbReference type="SAM" id="SignalP"/>
    </source>
</evidence>
<gene>
    <name evidence="8" type="primary">atsA_132</name>
    <name evidence="8" type="ORF">PDESU_02120</name>
</gene>
<dbReference type="PROSITE" id="PS00149">
    <property type="entry name" value="SULFATASE_2"/>
    <property type="match status" value="1"/>
</dbReference>
<sequence length="525" mass="59416">MIGFRTTTIISALLMVTAAYAAPESRSGTDADKPNIIFVLTDDMSWGELGCSGNEIIKTPNIDRLYDQSLRFRNFNVAAYCAPTRAQLMSGRHEFYAGVTDTRYERDNLRDDLKILPQYFKDAGYRTAMIGKWHLASLETGTTGKPLAPYKRGFDMALYVRNQVGRFDPALNRNGKDENFKGYCGDILFEQAMKWIEEGNQEQPYFMYLATSIPHSPLKAPKEYLALYEDAALGKGQKSYYAMVSNIDENMGRLMKWLENRPDKDNTILIFTTDNGHTVRWGGHDKDGFLMEDGLYNAGLRGGKNQQWRGGSCVPFIFHWPGVADKARDNNTLASGLDIIPTFCDIIGVKSDDSGLQGYSLFNDILGKPSSIPEDRMLFNHCGRWTYPTEIESFKYHAAVVTKRFRLVWETKQKSQKDAKRTLALYDYRSDPGEKQNVIEQHPEVAKRLAAAFEPWWEEAKQGMVNDLHQLETGNLVGPESQKAASDATPKTEKGKKMTLEEKKAQKRAKFMAAKKAKKEAAEKE</sequence>
<dbReference type="SUPFAM" id="SSF53649">
    <property type="entry name" value="Alkaline phosphatase-like"/>
    <property type="match status" value="1"/>
</dbReference>
<evidence type="ECO:0000256" key="4">
    <source>
        <dbReference type="ARBA" id="ARBA00022837"/>
    </source>
</evidence>
<evidence type="ECO:0000313" key="9">
    <source>
        <dbReference type="Proteomes" id="UP000366872"/>
    </source>
</evidence>
<dbReference type="InterPro" id="IPR017850">
    <property type="entry name" value="Alkaline_phosphatase_core_sf"/>
</dbReference>
<dbReference type="Gene3D" id="3.30.1120.10">
    <property type="match status" value="1"/>
</dbReference>
<dbReference type="InterPro" id="IPR050738">
    <property type="entry name" value="Sulfatase"/>
</dbReference>
<evidence type="ECO:0000256" key="1">
    <source>
        <dbReference type="ARBA" id="ARBA00008779"/>
    </source>
</evidence>
<dbReference type="GO" id="GO:0046872">
    <property type="term" value="F:metal ion binding"/>
    <property type="evidence" value="ECO:0007669"/>
    <property type="project" value="UniProtKB-KW"/>
</dbReference>
<keyword evidence="2" id="KW-0479">Metal-binding</keyword>
<comment type="similarity">
    <text evidence="1">Belongs to the sulfatase family.</text>
</comment>
<feature type="signal peptide" evidence="6">
    <location>
        <begin position="1"/>
        <end position="21"/>
    </location>
</feature>
<keyword evidence="3" id="KW-0378">Hydrolase</keyword>
<name>A0A6C2U108_PONDE</name>
<dbReference type="Pfam" id="PF00884">
    <property type="entry name" value="Sulfatase"/>
    <property type="match status" value="1"/>
</dbReference>
<dbReference type="GO" id="GO:0004065">
    <property type="term" value="F:arylsulfatase activity"/>
    <property type="evidence" value="ECO:0007669"/>
    <property type="project" value="TreeGrafter"/>
</dbReference>
<dbReference type="CDD" id="cd16146">
    <property type="entry name" value="ARS_like"/>
    <property type="match status" value="1"/>
</dbReference>
<feature type="region of interest" description="Disordered" evidence="5">
    <location>
        <begin position="476"/>
        <end position="525"/>
    </location>
</feature>
<dbReference type="Proteomes" id="UP000366872">
    <property type="component" value="Unassembled WGS sequence"/>
</dbReference>
<dbReference type="PANTHER" id="PTHR42693">
    <property type="entry name" value="ARYLSULFATASE FAMILY MEMBER"/>
    <property type="match status" value="1"/>
</dbReference>
<dbReference type="AlphaFoldDB" id="A0A6C2U108"/>
<keyword evidence="9" id="KW-1185">Reference proteome</keyword>
<feature type="chain" id="PRO_5028953650" evidence="6">
    <location>
        <begin position="22"/>
        <end position="525"/>
    </location>
</feature>
<evidence type="ECO:0000256" key="2">
    <source>
        <dbReference type="ARBA" id="ARBA00022723"/>
    </source>
</evidence>
<dbReference type="Gene3D" id="3.40.720.10">
    <property type="entry name" value="Alkaline Phosphatase, subunit A"/>
    <property type="match status" value="1"/>
</dbReference>
<protein>
    <submittedName>
        <fullName evidence="8">Arylsulfatase</fullName>
    </submittedName>
</protein>
<keyword evidence="6" id="KW-0732">Signal</keyword>
<reference evidence="8 9" key="1">
    <citation type="submission" date="2019-04" db="EMBL/GenBank/DDBJ databases">
        <authorList>
            <person name="Van Vliet M D."/>
        </authorList>
    </citation>
    <scope>NUCLEOTIDE SEQUENCE [LARGE SCALE GENOMIC DNA]</scope>
    <source>
        <strain evidence="8 9">F1</strain>
    </source>
</reference>
<dbReference type="PANTHER" id="PTHR42693:SF53">
    <property type="entry name" value="ENDO-4-O-SULFATASE"/>
    <property type="match status" value="1"/>
</dbReference>
<dbReference type="InterPro" id="IPR024607">
    <property type="entry name" value="Sulfatase_CS"/>
</dbReference>
<evidence type="ECO:0000313" key="8">
    <source>
        <dbReference type="EMBL" id="VGO13563.1"/>
    </source>
</evidence>
<dbReference type="InterPro" id="IPR000917">
    <property type="entry name" value="Sulfatase_N"/>
</dbReference>
<accession>A0A6C2U108</accession>
<evidence type="ECO:0000256" key="3">
    <source>
        <dbReference type="ARBA" id="ARBA00022801"/>
    </source>
</evidence>
<evidence type="ECO:0000256" key="5">
    <source>
        <dbReference type="SAM" id="MobiDB-lite"/>
    </source>
</evidence>
<proteinExistence type="inferred from homology"/>
<dbReference type="EMBL" id="CAAHFG010000001">
    <property type="protein sequence ID" value="VGO13563.1"/>
    <property type="molecule type" value="Genomic_DNA"/>
</dbReference>
<organism evidence="8 9">
    <name type="scientific">Pontiella desulfatans</name>
    <dbReference type="NCBI Taxonomy" id="2750659"/>
    <lineage>
        <taxon>Bacteria</taxon>
        <taxon>Pseudomonadati</taxon>
        <taxon>Kiritimatiellota</taxon>
        <taxon>Kiritimatiellia</taxon>
        <taxon>Kiritimatiellales</taxon>
        <taxon>Pontiellaceae</taxon>
        <taxon>Pontiella</taxon>
    </lineage>
</organism>